<evidence type="ECO:0000259" key="6">
    <source>
        <dbReference type="PROSITE" id="PS52035"/>
    </source>
</evidence>
<organism evidence="7 8">
    <name type="scientific">Stephanodiscus triporus</name>
    <dbReference type="NCBI Taxonomy" id="2934178"/>
    <lineage>
        <taxon>Eukaryota</taxon>
        <taxon>Sar</taxon>
        <taxon>Stramenopiles</taxon>
        <taxon>Ochrophyta</taxon>
        <taxon>Bacillariophyta</taxon>
        <taxon>Coscinodiscophyceae</taxon>
        <taxon>Thalassiosirophycidae</taxon>
        <taxon>Stephanodiscales</taxon>
        <taxon>Stephanodiscaceae</taxon>
        <taxon>Stephanodiscus</taxon>
    </lineage>
</organism>
<sequence>MASSSRHRSPCFSAAALALALATAVVVGAQEESLTFIDGHDCFRDLDSTIRSMLDLASTHPELASVSDVGDSYIRSSGIPNDDYDGLPSDGYDIYAMNVTAPWSSSSSSSAKGRMMITSGVHAREYAPPELALRFAEYLLGNYGTDPDVTWLLRHTEVHFILLVNPDGRYVAENFPETSQRKNMNTEEAGGGECLAAGVDINRNFGFMWGDLSGGSDDPCDDTYWGSSPESESETQAVAQYARDLFPEWQRKDDPTLSSGEDIMGVFVDIHSFGGDVYFPWGYADERSPDDDALQALGRKVAYFPGYSLWGPGSPDFDYPVAGDSTDYMYGVLGVASFGLEIGEAFYEDCDLFEGTIVPNVLPSLLYAAKIAKKPFSLVKGPDIINLSITSTDDSNVIKITVDASDSQMANGHSTGEQGVAKVQLYLVHPDDYEEGDVTFDMVPSSEGGGETFDLEMNIPQGLASGQHALFVQATDGDGYVGPVSSGFFDVELTDTTSPTDSPTASSSSSPTNQPAEDPTLAPSQAPMTDNPTTSPSSSPSRDPSKSPSDQPTTGDPSFEPTKSPTMYPSEAPSDQTSVNPSDAPTRSVQILRPTQSTKNAALQPTQNTLDLSASIDTNASDNSAAGPVACSLIIVAASLAVILII</sequence>
<evidence type="ECO:0000256" key="1">
    <source>
        <dbReference type="ARBA" id="ARBA00001947"/>
    </source>
</evidence>
<reference evidence="7 8" key="1">
    <citation type="submission" date="2024-10" db="EMBL/GenBank/DDBJ databases">
        <title>Updated reference genomes for cyclostephanoid diatoms.</title>
        <authorList>
            <person name="Roberts W.R."/>
            <person name="Alverson A.J."/>
        </authorList>
    </citation>
    <scope>NUCLEOTIDE SEQUENCE [LARGE SCALE GENOMIC DNA]</scope>
    <source>
        <strain evidence="7 8">AJA276-08</strain>
    </source>
</reference>
<dbReference type="AlphaFoldDB" id="A0ABD3PSC7"/>
<keyword evidence="8" id="KW-1185">Reference proteome</keyword>
<dbReference type="InterPro" id="IPR000834">
    <property type="entry name" value="Peptidase_M14"/>
</dbReference>
<dbReference type="SMART" id="SM00631">
    <property type="entry name" value="Zn_pept"/>
    <property type="match status" value="1"/>
</dbReference>
<comment type="similarity">
    <text evidence="2 3">Belongs to the peptidase M14 family.</text>
</comment>
<name>A0ABD3PSC7_9STRA</name>
<protein>
    <recommendedName>
        <fullName evidence="6">Peptidase M14 domain-containing protein</fullName>
    </recommendedName>
</protein>
<dbReference type="PANTHER" id="PTHR11705:SF119">
    <property type="entry name" value="OS02G0119300 PROTEIN"/>
    <property type="match status" value="1"/>
</dbReference>
<gene>
    <name evidence="7" type="ORF">ACHAW5_011074</name>
</gene>
<evidence type="ECO:0000256" key="2">
    <source>
        <dbReference type="ARBA" id="ARBA00005988"/>
    </source>
</evidence>
<feature type="active site" description="Proton donor/acceptor" evidence="3">
    <location>
        <position position="341"/>
    </location>
</feature>
<feature type="region of interest" description="Disordered" evidence="4">
    <location>
        <begin position="492"/>
        <end position="587"/>
    </location>
</feature>
<dbReference type="EMBL" id="JALLAZ020000650">
    <property type="protein sequence ID" value="KAL3790276.1"/>
    <property type="molecule type" value="Genomic_DNA"/>
</dbReference>
<proteinExistence type="inferred from homology"/>
<dbReference type="SUPFAM" id="SSF53187">
    <property type="entry name" value="Zn-dependent exopeptidases"/>
    <property type="match status" value="1"/>
</dbReference>
<comment type="cofactor">
    <cofactor evidence="1">
        <name>Zn(2+)</name>
        <dbReference type="ChEBI" id="CHEBI:29105"/>
    </cofactor>
</comment>
<evidence type="ECO:0000256" key="3">
    <source>
        <dbReference type="PROSITE-ProRule" id="PRU01379"/>
    </source>
</evidence>
<keyword evidence="5" id="KW-0732">Signal</keyword>
<evidence type="ECO:0000256" key="4">
    <source>
        <dbReference type="SAM" id="MobiDB-lite"/>
    </source>
</evidence>
<feature type="domain" description="Peptidase M14" evidence="6">
    <location>
        <begin position="42"/>
        <end position="361"/>
    </location>
</feature>
<dbReference type="Gene3D" id="3.40.630.10">
    <property type="entry name" value="Zn peptidases"/>
    <property type="match status" value="1"/>
</dbReference>
<comment type="caution">
    <text evidence="7">The sequence shown here is derived from an EMBL/GenBank/DDBJ whole genome shotgun (WGS) entry which is preliminary data.</text>
</comment>
<feature type="compositionally biased region" description="Polar residues" evidence="4">
    <location>
        <begin position="553"/>
        <end position="587"/>
    </location>
</feature>
<evidence type="ECO:0000313" key="8">
    <source>
        <dbReference type="Proteomes" id="UP001530315"/>
    </source>
</evidence>
<feature type="compositionally biased region" description="Low complexity" evidence="4">
    <location>
        <begin position="494"/>
        <end position="512"/>
    </location>
</feature>
<feature type="chain" id="PRO_5044796967" description="Peptidase M14 domain-containing protein" evidence="5">
    <location>
        <begin position="30"/>
        <end position="646"/>
    </location>
</feature>
<dbReference type="Pfam" id="PF00246">
    <property type="entry name" value="Peptidase_M14"/>
    <property type="match status" value="1"/>
</dbReference>
<accession>A0ABD3PSC7</accession>
<dbReference type="PANTHER" id="PTHR11705">
    <property type="entry name" value="PROTEASE FAMILY M14 CARBOXYPEPTIDASE A,B"/>
    <property type="match status" value="1"/>
</dbReference>
<evidence type="ECO:0000256" key="5">
    <source>
        <dbReference type="SAM" id="SignalP"/>
    </source>
</evidence>
<feature type="compositionally biased region" description="Low complexity" evidence="4">
    <location>
        <begin position="527"/>
        <end position="552"/>
    </location>
</feature>
<dbReference type="Proteomes" id="UP001530315">
    <property type="component" value="Unassembled WGS sequence"/>
</dbReference>
<dbReference type="PROSITE" id="PS52035">
    <property type="entry name" value="PEPTIDASE_M14"/>
    <property type="match status" value="1"/>
</dbReference>
<feature type="signal peptide" evidence="5">
    <location>
        <begin position="1"/>
        <end position="29"/>
    </location>
</feature>
<evidence type="ECO:0000313" key="7">
    <source>
        <dbReference type="EMBL" id="KAL3790276.1"/>
    </source>
</evidence>